<evidence type="ECO:0000256" key="1">
    <source>
        <dbReference type="ARBA" id="ARBA00022676"/>
    </source>
</evidence>
<dbReference type="SUPFAM" id="SSF53756">
    <property type="entry name" value="UDP-Glycosyltransferase/glycogen phosphorylase"/>
    <property type="match status" value="1"/>
</dbReference>
<name>A0A963Z0B5_9PROT</name>
<feature type="domain" description="Glycosyl transferase family 1" evidence="3">
    <location>
        <begin position="172"/>
        <end position="323"/>
    </location>
</feature>
<dbReference type="AlphaFoldDB" id="A0A963Z0B5"/>
<reference evidence="4 5" key="1">
    <citation type="journal article" date="2021" name="Microorganisms">
        <title>Acidisoma silvae sp. nov. and Acidisomacellulosilytica sp. nov., Two Acidophilic Bacteria Isolated from Decaying Wood, Hydrolyzing Cellulose and Producing Poly-3-hydroxybutyrate.</title>
        <authorList>
            <person name="Mieszkin S."/>
            <person name="Pouder E."/>
            <person name="Uroz S."/>
            <person name="Simon-Colin C."/>
            <person name="Alain K."/>
        </authorList>
    </citation>
    <scope>NUCLEOTIDE SEQUENCE [LARGE SCALE GENOMIC DNA]</scope>
    <source>
        <strain evidence="4 5">HW T5.17</strain>
    </source>
</reference>
<dbReference type="EMBL" id="JAESVA010000003">
    <property type="protein sequence ID" value="MCB8880453.1"/>
    <property type="molecule type" value="Genomic_DNA"/>
</dbReference>
<proteinExistence type="predicted"/>
<sequence length="346" mass="36225">MAVTWFVPGNYPPTTGAIVYDTKIGAELSAQGHAVSFVPIEGQHTWPDDPARQSAADCLKAASATGDRLVIDGFCLYAFADLAAELQAAEAIGMIHHPMSFEPHLSPEQRAFYAATEASLLPLLARIAVPSDAVAGQLATLPGLPAAQVTVITPGLPLAERSRGSEGAGCHLLAIATLIPRKGYETVLKALQPLQDLDWHLTICGDQTIDPAHTAALQALAQAPGLAGRVTFTGPCAPAAFEALWQSADIFVSGSSYEGYGMAVAEAVRRGLPLAITKGAATPDVIPDGGSIIAEPGDTVQLSKGLRRLIFDRAARQHLSDAAWAAGRELPSWADQAGLFAKLLDR</sequence>
<dbReference type="CDD" id="cd03801">
    <property type="entry name" value="GT4_PimA-like"/>
    <property type="match status" value="1"/>
</dbReference>
<evidence type="ECO:0000313" key="4">
    <source>
        <dbReference type="EMBL" id="MCB8880453.1"/>
    </source>
</evidence>
<gene>
    <name evidence="4" type="ORF">ACELLULO517_09435</name>
</gene>
<keyword evidence="2" id="KW-0808">Transferase</keyword>
<comment type="caution">
    <text evidence="4">The sequence shown here is derived from an EMBL/GenBank/DDBJ whole genome shotgun (WGS) entry which is preliminary data.</text>
</comment>
<evidence type="ECO:0000259" key="3">
    <source>
        <dbReference type="Pfam" id="PF00534"/>
    </source>
</evidence>
<keyword evidence="5" id="KW-1185">Reference proteome</keyword>
<dbReference type="Pfam" id="PF00534">
    <property type="entry name" value="Glycos_transf_1"/>
    <property type="match status" value="1"/>
</dbReference>
<dbReference type="PANTHER" id="PTHR12526">
    <property type="entry name" value="GLYCOSYLTRANSFERASE"/>
    <property type="match status" value="1"/>
</dbReference>
<dbReference type="Proteomes" id="UP000721844">
    <property type="component" value="Unassembled WGS sequence"/>
</dbReference>
<evidence type="ECO:0000256" key="2">
    <source>
        <dbReference type="ARBA" id="ARBA00022679"/>
    </source>
</evidence>
<evidence type="ECO:0000313" key="5">
    <source>
        <dbReference type="Proteomes" id="UP000721844"/>
    </source>
</evidence>
<dbReference type="InterPro" id="IPR001296">
    <property type="entry name" value="Glyco_trans_1"/>
</dbReference>
<accession>A0A963Z0B5</accession>
<keyword evidence="1" id="KW-0328">Glycosyltransferase</keyword>
<protein>
    <submittedName>
        <fullName evidence="4">Glycosyltransferase family 4 protein</fullName>
    </submittedName>
</protein>
<dbReference type="RefSeq" id="WP_227307110.1">
    <property type="nucleotide sequence ID" value="NZ_JAESVA010000003.1"/>
</dbReference>
<dbReference type="PANTHER" id="PTHR12526:SF510">
    <property type="entry name" value="D-INOSITOL 3-PHOSPHATE GLYCOSYLTRANSFERASE"/>
    <property type="match status" value="1"/>
</dbReference>
<dbReference type="GO" id="GO:0016757">
    <property type="term" value="F:glycosyltransferase activity"/>
    <property type="evidence" value="ECO:0007669"/>
    <property type="project" value="UniProtKB-KW"/>
</dbReference>
<organism evidence="4 5">
    <name type="scientific">Acidisoma cellulosilyticum</name>
    <dbReference type="NCBI Taxonomy" id="2802395"/>
    <lineage>
        <taxon>Bacteria</taxon>
        <taxon>Pseudomonadati</taxon>
        <taxon>Pseudomonadota</taxon>
        <taxon>Alphaproteobacteria</taxon>
        <taxon>Acetobacterales</taxon>
        <taxon>Acidocellaceae</taxon>
        <taxon>Acidisoma</taxon>
    </lineage>
</organism>
<dbReference type="Gene3D" id="3.40.50.2000">
    <property type="entry name" value="Glycogen Phosphorylase B"/>
    <property type="match status" value="1"/>
</dbReference>